<evidence type="ECO:0000313" key="2">
    <source>
        <dbReference type="Proteomes" id="UP000198211"/>
    </source>
</evidence>
<keyword evidence="2" id="KW-1185">Reference proteome</keyword>
<protein>
    <submittedName>
        <fullName evidence="1">Transposase</fullName>
    </submittedName>
</protein>
<proteinExistence type="predicted"/>
<dbReference type="OrthoDB" id="128306at2759"/>
<comment type="caution">
    <text evidence="1">The sequence shown here is derived from an EMBL/GenBank/DDBJ whole genome shotgun (WGS) entry which is preliminary data.</text>
</comment>
<accession>A0A225WEX8</accession>
<organism evidence="1 2">
    <name type="scientific">Phytophthora megakarya</name>
    <dbReference type="NCBI Taxonomy" id="4795"/>
    <lineage>
        <taxon>Eukaryota</taxon>
        <taxon>Sar</taxon>
        <taxon>Stramenopiles</taxon>
        <taxon>Oomycota</taxon>
        <taxon>Peronosporomycetes</taxon>
        <taxon>Peronosporales</taxon>
        <taxon>Peronosporaceae</taxon>
        <taxon>Phytophthora</taxon>
    </lineage>
</organism>
<dbReference type="AlphaFoldDB" id="A0A225WEX8"/>
<reference evidence="2" key="1">
    <citation type="submission" date="2017-03" db="EMBL/GenBank/DDBJ databases">
        <title>Phytopthora megakarya and P. palmivora, two closely related causual agents of cacao black pod achieved similar genome size and gene model numbers by different mechanisms.</title>
        <authorList>
            <person name="Ali S."/>
            <person name="Shao J."/>
            <person name="Larry D.J."/>
            <person name="Kronmiller B."/>
            <person name="Shen D."/>
            <person name="Strem M.D."/>
            <person name="Melnick R.L."/>
            <person name="Guiltinan M.J."/>
            <person name="Tyler B.M."/>
            <person name="Meinhardt L.W."/>
            <person name="Bailey B.A."/>
        </authorList>
    </citation>
    <scope>NUCLEOTIDE SEQUENCE [LARGE SCALE GENOMIC DNA]</scope>
    <source>
        <strain evidence="2">zdho120</strain>
    </source>
</reference>
<name>A0A225WEX8_9STRA</name>
<sequence>AFRDGRDGKAVAESNDINYHTARCAVLAANQDPKQRGGVRAASVKMTVGVMNTIEAYMDEDCRQTLQQLRVRLESDLHVSISKVSVHRSLQGMLYSTKKLHIEKVTMNASVNKAKCKEYIDKLNAHIKKGNTIVYQNETDYNLFVAHGRVVTNQRTYSCPTATFTRQKSPRPRWGFVRVRSHLNANT</sequence>
<gene>
    <name evidence="1" type="ORF">PHMEG_00010485</name>
</gene>
<dbReference type="EMBL" id="NBNE01001048">
    <property type="protein sequence ID" value="OWZ15808.1"/>
    <property type="molecule type" value="Genomic_DNA"/>
</dbReference>
<dbReference type="Proteomes" id="UP000198211">
    <property type="component" value="Unassembled WGS sequence"/>
</dbReference>
<feature type="non-terminal residue" evidence="1">
    <location>
        <position position="1"/>
    </location>
</feature>
<evidence type="ECO:0000313" key="1">
    <source>
        <dbReference type="EMBL" id="OWZ15808.1"/>
    </source>
</evidence>